<dbReference type="GO" id="GO:0004673">
    <property type="term" value="F:protein histidine kinase activity"/>
    <property type="evidence" value="ECO:0007669"/>
    <property type="project" value="UniProtKB-EC"/>
</dbReference>
<reference evidence="4 5" key="1">
    <citation type="submission" date="2019-02" db="EMBL/GenBank/DDBJ databases">
        <title>Deep-cultivation of Planctomycetes and their phenomic and genomic characterization uncovers novel biology.</title>
        <authorList>
            <person name="Wiegand S."/>
            <person name="Jogler M."/>
            <person name="Boedeker C."/>
            <person name="Pinto D."/>
            <person name="Vollmers J."/>
            <person name="Rivas-Marin E."/>
            <person name="Kohn T."/>
            <person name="Peeters S.H."/>
            <person name="Heuer A."/>
            <person name="Rast P."/>
            <person name="Oberbeckmann S."/>
            <person name="Bunk B."/>
            <person name="Jeske O."/>
            <person name="Meyerdierks A."/>
            <person name="Storesund J.E."/>
            <person name="Kallscheuer N."/>
            <person name="Luecker S."/>
            <person name="Lage O.M."/>
            <person name="Pohl T."/>
            <person name="Merkel B.J."/>
            <person name="Hornburger P."/>
            <person name="Mueller R.-W."/>
            <person name="Bruemmer F."/>
            <person name="Labrenz M."/>
            <person name="Spormann A.M."/>
            <person name="Op Den Camp H."/>
            <person name="Overmann J."/>
            <person name="Amann R."/>
            <person name="Jetten M.S.M."/>
            <person name="Mascher T."/>
            <person name="Medema M.H."/>
            <person name="Devos D.P."/>
            <person name="Kaster A.-K."/>
            <person name="Ovreas L."/>
            <person name="Rohde M."/>
            <person name="Galperin M.Y."/>
            <person name="Jogler C."/>
        </authorList>
    </citation>
    <scope>NUCLEOTIDE SEQUENCE [LARGE SCALE GENOMIC DNA]</scope>
    <source>
        <strain evidence="4 5">Mal64</strain>
    </source>
</reference>
<evidence type="ECO:0000259" key="3">
    <source>
        <dbReference type="PROSITE" id="PS50110"/>
    </source>
</evidence>
<dbReference type="Pfam" id="PF00072">
    <property type="entry name" value="Response_reg"/>
    <property type="match status" value="1"/>
</dbReference>
<evidence type="ECO:0000313" key="5">
    <source>
        <dbReference type="Proteomes" id="UP000315440"/>
    </source>
</evidence>
<dbReference type="Gene3D" id="3.40.50.2300">
    <property type="match status" value="1"/>
</dbReference>
<dbReference type="SMART" id="SM00448">
    <property type="entry name" value="REC"/>
    <property type="match status" value="1"/>
</dbReference>
<dbReference type="InterPro" id="IPR050595">
    <property type="entry name" value="Bact_response_regulator"/>
</dbReference>
<dbReference type="PANTHER" id="PTHR44591">
    <property type="entry name" value="STRESS RESPONSE REGULATOR PROTEIN 1"/>
    <property type="match status" value="1"/>
</dbReference>
<dbReference type="EMBL" id="SJPQ01000001">
    <property type="protein sequence ID" value="TWT90690.1"/>
    <property type="molecule type" value="Genomic_DNA"/>
</dbReference>
<keyword evidence="4" id="KW-0418">Kinase</keyword>
<feature type="domain" description="Response regulatory" evidence="3">
    <location>
        <begin position="3"/>
        <end position="117"/>
    </location>
</feature>
<comment type="caution">
    <text evidence="4">The sequence shown here is derived from an EMBL/GenBank/DDBJ whole genome shotgun (WGS) entry which is preliminary data.</text>
</comment>
<dbReference type="SUPFAM" id="SSF52172">
    <property type="entry name" value="CheY-like"/>
    <property type="match status" value="1"/>
</dbReference>
<evidence type="ECO:0000313" key="4">
    <source>
        <dbReference type="EMBL" id="TWT90690.1"/>
    </source>
</evidence>
<dbReference type="CDD" id="cd17546">
    <property type="entry name" value="REC_hyHK_CKI1_RcsC-like"/>
    <property type="match status" value="1"/>
</dbReference>
<keyword evidence="1 2" id="KW-0597">Phosphoprotein</keyword>
<keyword evidence="4" id="KW-0808">Transferase</keyword>
<gene>
    <name evidence="4" type="primary">rcsC</name>
    <name evidence="4" type="ORF">Mal64_10850</name>
</gene>
<dbReference type="RefSeq" id="WP_197525470.1">
    <property type="nucleotide sequence ID" value="NZ_SJPQ01000001.1"/>
</dbReference>
<dbReference type="PROSITE" id="PS50110">
    <property type="entry name" value="RESPONSE_REGULATORY"/>
    <property type="match status" value="1"/>
</dbReference>
<dbReference type="Proteomes" id="UP000315440">
    <property type="component" value="Unassembled WGS sequence"/>
</dbReference>
<evidence type="ECO:0000256" key="1">
    <source>
        <dbReference type="ARBA" id="ARBA00022553"/>
    </source>
</evidence>
<dbReference type="GO" id="GO:0000160">
    <property type="term" value="P:phosphorelay signal transduction system"/>
    <property type="evidence" value="ECO:0007669"/>
    <property type="project" value="InterPro"/>
</dbReference>
<keyword evidence="5" id="KW-1185">Reference proteome</keyword>
<sequence>MPRILVVDDSRLTRRVIIGVLTAAGHEVVQAGDGEQGFALFQEQEFDCVISDLLMPVLDGFALAEKIRAVDSRIPLLVATADIQEHSRQRCKEIGVTLVLNKPLSRKQIVGAVDKAIMDRQTVES</sequence>
<dbReference type="InterPro" id="IPR011006">
    <property type="entry name" value="CheY-like_superfamily"/>
</dbReference>
<proteinExistence type="predicted"/>
<name>A0A5C5ZTV7_9BACT</name>
<dbReference type="PANTHER" id="PTHR44591:SF3">
    <property type="entry name" value="RESPONSE REGULATORY DOMAIN-CONTAINING PROTEIN"/>
    <property type="match status" value="1"/>
</dbReference>
<protein>
    <submittedName>
        <fullName evidence="4">Sensor histidine kinase RcsC</fullName>
        <ecNumber evidence="4">2.7.13.3</ecNumber>
    </submittedName>
</protein>
<accession>A0A5C5ZTV7</accession>
<dbReference type="InterPro" id="IPR001789">
    <property type="entry name" value="Sig_transdc_resp-reg_receiver"/>
</dbReference>
<dbReference type="AlphaFoldDB" id="A0A5C5ZTV7"/>
<organism evidence="4 5">
    <name type="scientific">Pseudobythopirellula maris</name>
    <dbReference type="NCBI Taxonomy" id="2527991"/>
    <lineage>
        <taxon>Bacteria</taxon>
        <taxon>Pseudomonadati</taxon>
        <taxon>Planctomycetota</taxon>
        <taxon>Planctomycetia</taxon>
        <taxon>Pirellulales</taxon>
        <taxon>Lacipirellulaceae</taxon>
        <taxon>Pseudobythopirellula</taxon>
    </lineage>
</organism>
<feature type="modified residue" description="4-aspartylphosphate" evidence="2">
    <location>
        <position position="52"/>
    </location>
</feature>
<evidence type="ECO:0000256" key="2">
    <source>
        <dbReference type="PROSITE-ProRule" id="PRU00169"/>
    </source>
</evidence>
<dbReference type="EC" id="2.7.13.3" evidence="4"/>